<proteinExistence type="predicted"/>
<organism evidence="1 2">
    <name type="scientific">Dermatophagoides farinae</name>
    <name type="common">American house dust mite</name>
    <dbReference type="NCBI Taxonomy" id="6954"/>
    <lineage>
        <taxon>Eukaryota</taxon>
        <taxon>Metazoa</taxon>
        <taxon>Ecdysozoa</taxon>
        <taxon>Arthropoda</taxon>
        <taxon>Chelicerata</taxon>
        <taxon>Arachnida</taxon>
        <taxon>Acari</taxon>
        <taxon>Acariformes</taxon>
        <taxon>Sarcoptiformes</taxon>
        <taxon>Astigmata</taxon>
        <taxon>Psoroptidia</taxon>
        <taxon>Analgoidea</taxon>
        <taxon>Pyroglyphidae</taxon>
        <taxon>Dermatophagoidinae</taxon>
        <taxon>Dermatophagoides</taxon>
    </lineage>
</organism>
<evidence type="ECO:0000313" key="2">
    <source>
        <dbReference type="Proteomes" id="UP000790347"/>
    </source>
</evidence>
<reference evidence="1" key="2">
    <citation type="journal article" date="2022" name="Res Sq">
        <title>Comparative Genomics Reveals Insights into the Divergent Evolution of Astigmatic Mites and Household Pest Adaptations.</title>
        <authorList>
            <person name="Xiong Q."/>
            <person name="Wan A.T.-Y."/>
            <person name="Liu X.-Y."/>
            <person name="Fung C.S.-H."/>
            <person name="Xiao X."/>
            <person name="Malainual N."/>
            <person name="Hou J."/>
            <person name="Wang L."/>
            <person name="Wang M."/>
            <person name="Yang K."/>
            <person name="Cui Y."/>
            <person name="Leung E."/>
            <person name="Nong W."/>
            <person name="Shin S.-K."/>
            <person name="Au S."/>
            <person name="Jeong K.Y."/>
            <person name="Chew F.T."/>
            <person name="Hui J."/>
            <person name="Leung T.F."/>
            <person name="Tungtrongchitr A."/>
            <person name="Zhong N."/>
            <person name="Liu Z."/>
            <person name="Tsui S."/>
        </authorList>
    </citation>
    <scope>NUCLEOTIDE SEQUENCE</scope>
    <source>
        <strain evidence="1">Derf</strain>
        <tissue evidence="1">Whole organism</tissue>
    </source>
</reference>
<keyword evidence="2" id="KW-1185">Reference proteome</keyword>
<evidence type="ECO:0000313" key="1">
    <source>
        <dbReference type="EMBL" id="KAH9510751.1"/>
    </source>
</evidence>
<gene>
    <name evidence="1" type="ORF">DERF_009259</name>
</gene>
<reference evidence="1" key="1">
    <citation type="submission" date="2013-05" db="EMBL/GenBank/DDBJ databases">
        <authorList>
            <person name="Yim A.K.Y."/>
            <person name="Chan T.F."/>
            <person name="Ji K.M."/>
            <person name="Liu X.Y."/>
            <person name="Zhou J.W."/>
            <person name="Li R.Q."/>
            <person name="Yang K.Y."/>
            <person name="Li J."/>
            <person name="Li M."/>
            <person name="Law P.T.W."/>
            <person name="Wu Y.L."/>
            <person name="Cai Z.L."/>
            <person name="Qin H."/>
            <person name="Bao Y."/>
            <person name="Leung R.K.K."/>
            <person name="Ng P.K.S."/>
            <person name="Zou J."/>
            <person name="Zhong X.J."/>
            <person name="Ran P.X."/>
            <person name="Zhong N.S."/>
            <person name="Liu Z.G."/>
            <person name="Tsui S.K.W."/>
        </authorList>
    </citation>
    <scope>NUCLEOTIDE SEQUENCE</scope>
    <source>
        <strain evidence="1">Derf</strain>
        <tissue evidence="1">Whole organism</tissue>
    </source>
</reference>
<sequence>MKTVNTIRLIVLKPLLHCSGRIHWLFFVFRTNCSLQKHPCRQSIVHIRGRSGLKISSHHPHIIIEIRSNNNNNKFHYLHCKHPQSKSEFWMANRK</sequence>
<dbReference type="EMBL" id="ASGP02000004">
    <property type="protein sequence ID" value="KAH9510751.1"/>
    <property type="molecule type" value="Genomic_DNA"/>
</dbReference>
<dbReference type="AlphaFoldDB" id="A0A922HYS5"/>
<accession>A0A922HYS5</accession>
<protein>
    <submittedName>
        <fullName evidence="1">Uncharacterized protein</fullName>
    </submittedName>
</protein>
<comment type="caution">
    <text evidence="1">The sequence shown here is derived from an EMBL/GenBank/DDBJ whole genome shotgun (WGS) entry which is preliminary data.</text>
</comment>
<name>A0A922HYS5_DERFA</name>
<dbReference type="Proteomes" id="UP000790347">
    <property type="component" value="Unassembled WGS sequence"/>
</dbReference>